<comment type="caution">
    <text evidence="1">The sequence shown here is derived from an EMBL/GenBank/DDBJ whole genome shotgun (WGS) entry which is preliminary data.</text>
</comment>
<dbReference type="Gene3D" id="3.40.50.2000">
    <property type="entry name" value="Glycogen Phosphorylase B"/>
    <property type="match status" value="2"/>
</dbReference>
<organism evidence="1 2">
    <name type="scientific">Candidatus Nomurabacteria bacterium GW2011_GWA1_37_20</name>
    <dbReference type="NCBI Taxonomy" id="1618729"/>
    <lineage>
        <taxon>Bacteria</taxon>
        <taxon>Candidatus Nomuraibacteriota</taxon>
    </lineage>
</organism>
<proteinExistence type="predicted"/>
<evidence type="ECO:0000313" key="2">
    <source>
        <dbReference type="Proteomes" id="UP000034701"/>
    </source>
</evidence>
<evidence type="ECO:0000313" key="1">
    <source>
        <dbReference type="EMBL" id="KKQ31457.1"/>
    </source>
</evidence>
<reference evidence="1 2" key="1">
    <citation type="journal article" date="2015" name="Nature">
        <title>rRNA introns, odd ribosomes, and small enigmatic genomes across a large radiation of phyla.</title>
        <authorList>
            <person name="Brown C.T."/>
            <person name="Hug L.A."/>
            <person name="Thomas B.C."/>
            <person name="Sharon I."/>
            <person name="Castelle C.J."/>
            <person name="Singh A."/>
            <person name="Wilkins M.J."/>
            <person name="Williams K.H."/>
            <person name="Banfield J.F."/>
        </authorList>
    </citation>
    <scope>NUCLEOTIDE SEQUENCE [LARGE SCALE GENOMIC DNA]</scope>
</reference>
<sequence length="404" mass="46629">MNILFLSEDNSIFNNGSLNQVKISEYASLVNMLFVIVTTGFKKKSIQTKQISHNTWIYQTNSAYKFLRAWDIFKLASFEIKNRNIFQADVIICEGQFTTVFAGYLLSKKFKRPLYVFLSGKSEKNFFAPVGLKNFLLSKIIWFILIKADCIKVDNFEVKEKLRKKLALKNHTIQVIKPFLDTDLLLASAKTSDSEERMENNFIKRKFPDFKFTAVAFVDDIEQVKLALNILKKINKHFPPISLVLLLSYNLKSSYVNFFIKKRLKFFVRVENVGEDLCEYLVSANTFFGISEGEKYEGVLSKACAVGATIIALDSSVSKTLIEDNTTGFICPLSDKQKTIDYFAAKTLFLMENPSIGSGFKMNIAISFKEQFNNTKEEYLNKLKLSWKECLEKYKKSHLKFYRY</sequence>
<protein>
    <recommendedName>
        <fullName evidence="3">Glycosyl transferase family 1 domain-containing protein</fullName>
    </recommendedName>
</protein>
<name>A0A0G0GN53_9BACT</name>
<dbReference type="EMBL" id="LBTA01000043">
    <property type="protein sequence ID" value="KKQ31457.1"/>
    <property type="molecule type" value="Genomic_DNA"/>
</dbReference>
<dbReference type="AlphaFoldDB" id="A0A0G0GN53"/>
<dbReference type="Proteomes" id="UP000034701">
    <property type="component" value="Unassembled WGS sequence"/>
</dbReference>
<gene>
    <name evidence="1" type="ORF">US45_C0043G0010</name>
</gene>
<accession>A0A0G0GN53</accession>
<dbReference type="SUPFAM" id="SSF53756">
    <property type="entry name" value="UDP-Glycosyltransferase/glycogen phosphorylase"/>
    <property type="match status" value="1"/>
</dbReference>
<evidence type="ECO:0008006" key="3">
    <source>
        <dbReference type="Google" id="ProtNLM"/>
    </source>
</evidence>